<accession>A0A3P8BTQ5</accession>
<evidence type="ECO:0000313" key="2">
    <source>
        <dbReference type="EMBL" id="VDO76075.1"/>
    </source>
</evidence>
<reference evidence="2 3" key="1">
    <citation type="submission" date="2018-11" db="EMBL/GenBank/DDBJ databases">
        <authorList>
            <consortium name="Pathogen Informatics"/>
        </authorList>
    </citation>
    <scope>NUCLEOTIDE SEQUENCE [LARGE SCALE GENOMIC DNA]</scope>
</reference>
<dbReference type="AlphaFoldDB" id="A0A183FM12"/>
<evidence type="ECO:0000313" key="4">
    <source>
        <dbReference type="WBParaSite" id="HPBE_0000837001-mRNA-1"/>
    </source>
</evidence>
<dbReference type="Proteomes" id="UP000050761">
    <property type="component" value="Unassembled WGS sequence"/>
</dbReference>
<name>A0A183FM12_HELPZ</name>
<reference evidence="4" key="2">
    <citation type="submission" date="2019-09" db="UniProtKB">
        <authorList>
            <consortium name="WormBaseParasite"/>
        </authorList>
    </citation>
    <scope>IDENTIFICATION</scope>
</reference>
<protein>
    <submittedName>
        <fullName evidence="2 4">Uncharacterized protein</fullName>
    </submittedName>
</protein>
<dbReference type="EMBL" id="UZAH01026132">
    <property type="protein sequence ID" value="VDO76075.1"/>
    <property type="molecule type" value="Genomic_DNA"/>
</dbReference>
<accession>A0A183FM12</accession>
<dbReference type="WBParaSite" id="HPBE_0000837001-mRNA-1">
    <property type="protein sequence ID" value="HPBE_0000837001-mRNA-1"/>
    <property type="gene ID" value="HPBE_0000837001"/>
</dbReference>
<proteinExistence type="predicted"/>
<feature type="region of interest" description="Disordered" evidence="1">
    <location>
        <begin position="1"/>
        <end position="23"/>
    </location>
</feature>
<organism evidence="3 4">
    <name type="scientific">Heligmosomoides polygyrus</name>
    <name type="common">Parasitic roundworm</name>
    <dbReference type="NCBI Taxonomy" id="6339"/>
    <lineage>
        <taxon>Eukaryota</taxon>
        <taxon>Metazoa</taxon>
        <taxon>Ecdysozoa</taxon>
        <taxon>Nematoda</taxon>
        <taxon>Chromadorea</taxon>
        <taxon>Rhabditida</taxon>
        <taxon>Rhabditina</taxon>
        <taxon>Rhabditomorpha</taxon>
        <taxon>Strongyloidea</taxon>
        <taxon>Heligmosomidae</taxon>
        <taxon>Heligmosomoides</taxon>
    </lineage>
</organism>
<keyword evidence="3" id="KW-1185">Reference proteome</keyword>
<evidence type="ECO:0000256" key="1">
    <source>
        <dbReference type="SAM" id="MobiDB-lite"/>
    </source>
</evidence>
<sequence length="75" mass="8144">MRTDTGDYPPIPERTTSGDNEVNDVQGLLAKSKGQSSRKSLSPPLWPRSIAIQENRARPGLTGGTIDLDSDYCVL</sequence>
<gene>
    <name evidence="2" type="ORF">HPBE_LOCUS8371</name>
</gene>
<evidence type="ECO:0000313" key="3">
    <source>
        <dbReference type="Proteomes" id="UP000050761"/>
    </source>
</evidence>